<evidence type="ECO:0000313" key="1">
    <source>
        <dbReference type="EMBL" id="RHW53701.1"/>
    </source>
</evidence>
<evidence type="ECO:0000313" key="2">
    <source>
        <dbReference type="Proteomes" id="UP000265862"/>
    </source>
</evidence>
<sequence length="163" mass="19049">MSSTIPYNLLHHLEDRYKNRGYIPENDEMLIELRNKLEALENRTKVDRYRDNVARLLDEGYSIRSIAEAMDTSDDVILKVIRENKLVAHPQFKYLAISEVTYAKIYSTTYTGYSYMVNCPSFIGTKINLAHAGYELIQNRNKYNWQDIDLGDLYIVNGKINKK</sequence>
<organism evidence="1 2">
    <name type="scientific">Lactobacillus bombicola</name>
    <dbReference type="NCBI Taxonomy" id="1505723"/>
    <lineage>
        <taxon>Bacteria</taxon>
        <taxon>Bacillati</taxon>
        <taxon>Bacillota</taxon>
        <taxon>Bacilli</taxon>
        <taxon>Lactobacillales</taxon>
        <taxon>Lactobacillaceae</taxon>
        <taxon>Lactobacillus</taxon>
    </lineage>
</organism>
<proteinExistence type="predicted"/>
<name>A0A396SVA9_9LACO</name>
<protein>
    <submittedName>
        <fullName evidence="1">Uncharacterized protein</fullName>
    </submittedName>
</protein>
<comment type="caution">
    <text evidence="1">The sequence shown here is derived from an EMBL/GenBank/DDBJ whole genome shotgun (WGS) entry which is preliminary data.</text>
</comment>
<dbReference type="RefSeq" id="WP_118898222.1">
    <property type="nucleotide sequence ID" value="NZ_QOCV01000011.1"/>
</dbReference>
<accession>A0A396SVA9</accession>
<reference evidence="1 2" key="1">
    <citation type="submission" date="2018-07" db="EMBL/GenBank/DDBJ databases">
        <title>Genome sequences of six Lactobacillus spp. isolated from bumble bee guts.</title>
        <authorList>
            <person name="Motta E.V.S."/>
            <person name="Moran N.A."/>
        </authorList>
    </citation>
    <scope>NUCLEOTIDE SEQUENCE [LARGE SCALE GENOMIC DNA]</scope>
    <source>
        <strain evidence="1 2">OCC3</strain>
    </source>
</reference>
<dbReference type="Proteomes" id="UP000265862">
    <property type="component" value="Unassembled WGS sequence"/>
</dbReference>
<gene>
    <name evidence="1" type="ORF">DS835_07090</name>
</gene>
<dbReference type="AlphaFoldDB" id="A0A396SVA9"/>
<dbReference type="EMBL" id="QOCV01000011">
    <property type="protein sequence ID" value="RHW53701.1"/>
    <property type="molecule type" value="Genomic_DNA"/>
</dbReference>